<sequence length="421" mass="46498">MLLRLFLLLATLWVAAPACAENTSSSISIYSDVEQSVYQVQVINLQTGKKNAIGSAFVVMDPTILATNYHVVSTYINNPKGDFALDYLSTTGETGRLELLAVDVIHDLAVLKATTALGKPLQIAKIPPKGTRLYSLGNPMDKGFSIVEGTNNGVMKSSDDNNILFSGSLNPGMSGGPTLIDTKEVVGVNVATSGNGLSYLVPAEYLAIMLERLKLNNFKADEDIFQRLSEQLLNNADKYVQRLRNMAWTSERIGHFMVPMDIPGATRCWDNSTKPSPDDLMHSYFTQCSNESSIYLDDDLEVGTLAYEYIWLDGNNMMPARFYRQYEAMNASVSNSGAGKQDVSNFACFTDFTTVSGQEFKLTVCRRDYLNYTGLSDLLVTAALVGNKREGMLFNLDMTGTTFTSGMALLQRMLEDFKWQK</sequence>
<dbReference type="PANTHER" id="PTHR43019:SF23">
    <property type="entry name" value="PROTEASE DO-LIKE 5, CHLOROPLASTIC"/>
    <property type="match status" value="1"/>
</dbReference>
<keyword evidence="2" id="KW-0378">Hydrolase</keyword>
<dbReference type="PANTHER" id="PTHR43019">
    <property type="entry name" value="SERINE ENDOPROTEASE DEGS"/>
    <property type="match status" value="1"/>
</dbReference>
<dbReference type="Gene3D" id="2.40.10.10">
    <property type="entry name" value="Trypsin-like serine proteases"/>
    <property type="match status" value="2"/>
</dbReference>
<evidence type="ECO:0000313" key="2">
    <source>
        <dbReference type="EMBL" id="WML92192.1"/>
    </source>
</evidence>
<dbReference type="InterPro" id="IPR043504">
    <property type="entry name" value="Peptidase_S1_PA_chymotrypsin"/>
</dbReference>
<feature type="signal peptide" evidence="1">
    <location>
        <begin position="1"/>
        <end position="20"/>
    </location>
</feature>
<organism evidence="2 3">
    <name type="scientific">Thiothrix lacustris</name>
    <dbReference type="NCBI Taxonomy" id="525917"/>
    <lineage>
        <taxon>Bacteria</taxon>
        <taxon>Pseudomonadati</taxon>
        <taxon>Pseudomonadota</taxon>
        <taxon>Gammaproteobacteria</taxon>
        <taxon>Thiotrichales</taxon>
        <taxon>Thiotrichaceae</taxon>
        <taxon>Thiothrix</taxon>
    </lineage>
</organism>
<gene>
    <name evidence="2" type="ORF">RCF98_07560</name>
</gene>
<accession>A0ABY9MUF4</accession>
<keyword evidence="3" id="KW-1185">Reference proteome</keyword>
<dbReference type="RefSeq" id="WP_308396681.1">
    <property type="nucleotide sequence ID" value="NZ_CP133218.1"/>
</dbReference>
<name>A0ABY9MUF4_9GAMM</name>
<reference evidence="2 3" key="1">
    <citation type="submission" date="2023-08" db="EMBL/GenBank/DDBJ databases">
        <title>New molecular markers tilS and rpoB for phylogenetic and monitoring studies of the genus Thiothrix biodiversity.</title>
        <authorList>
            <person name="Ravin N.V."/>
            <person name="Smolyakov D."/>
            <person name="Markov N.D."/>
            <person name="Beletsky A.V."/>
            <person name="Mardanov A.V."/>
            <person name="Rudenko T.S."/>
            <person name="Grabovich M.Y."/>
        </authorList>
    </citation>
    <scope>NUCLEOTIDE SEQUENCE [LARGE SCALE GENOMIC DNA]</scope>
    <source>
        <strain evidence="2 3">MK1</strain>
    </source>
</reference>
<dbReference type="GO" id="GO:0008233">
    <property type="term" value="F:peptidase activity"/>
    <property type="evidence" value="ECO:0007669"/>
    <property type="project" value="UniProtKB-KW"/>
</dbReference>
<feature type="chain" id="PRO_5047274210" evidence="1">
    <location>
        <begin position="21"/>
        <end position="421"/>
    </location>
</feature>
<evidence type="ECO:0000256" key="1">
    <source>
        <dbReference type="SAM" id="SignalP"/>
    </source>
</evidence>
<evidence type="ECO:0000313" key="3">
    <source>
        <dbReference type="Proteomes" id="UP001236657"/>
    </source>
</evidence>
<dbReference type="EMBL" id="CP133218">
    <property type="protein sequence ID" value="WML92192.1"/>
    <property type="molecule type" value="Genomic_DNA"/>
</dbReference>
<dbReference type="Proteomes" id="UP001236657">
    <property type="component" value="Chromosome"/>
</dbReference>
<keyword evidence="2" id="KW-0645">Protease</keyword>
<keyword evidence="1" id="KW-0732">Signal</keyword>
<proteinExistence type="predicted"/>
<dbReference type="Pfam" id="PF13365">
    <property type="entry name" value="Trypsin_2"/>
    <property type="match status" value="1"/>
</dbReference>
<dbReference type="GO" id="GO:0006508">
    <property type="term" value="P:proteolysis"/>
    <property type="evidence" value="ECO:0007669"/>
    <property type="project" value="UniProtKB-KW"/>
</dbReference>
<dbReference type="InterPro" id="IPR009003">
    <property type="entry name" value="Peptidase_S1_PA"/>
</dbReference>
<protein>
    <submittedName>
        <fullName evidence="2">Serine protease</fullName>
    </submittedName>
</protein>
<dbReference type="SUPFAM" id="SSF50494">
    <property type="entry name" value="Trypsin-like serine proteases"/>
    <property type="match status" value="1"/>
</dbReference>